<dbReference type="AlphaFoldDB" id="A0A7Y2LYK2"/>
<dbReference type="GO" id="GO:0015833">
    <property type="term" value="P:peptide transport"/>
    <property type="evidence" value="ECO:0007669"/>
    <property type="project" value="TreeGrafter"/>
</dbReference>
<gene>
    <name evidence="3" type="ORF">HLA99_04920</name>
</gene>
<keyword evidence="4" id="KW-1185">Reference proteome</keyword>
<dbReference type="GO" id="GO:1904680">
    <property type="term" value="F:peptide transmembrane transporter activity"/>
    <property type="evidence" value="ECO:0007669"/>
    <property type="project" value="TreeGrafter"/>
</dbReference>
<feature type="chain" id="PRO_5031164906" description="Solute-binding protein family 5 domain-containing protein" evidence="1">
    <location>
        <begin position="31"/>
        <end position="528"/>
    </location>
</feature>
<accession>A0A7Y2LYK2</accession>
<organism evidence="3 4">
    <name type="scientific">Microbacterium ulmi</name>
    <dbReference type="NCBI Taxonomy" id="179095"/>
    <lineage>
        <taxon>Bacteria</taxon>
        <taxon>Bacillati</taxon>
        <taxon>Actinomycetota</taxon>
        <taxon>Actinomycetes</taxon>
        <taxon>Micrococcales</taxon>
        <taxon>Microbacteriaceae</taxon>
        <taxon>Microbacterium</taxon>
    </lineage>
</organism>
<dbReference type="Gene3D" id="3.90.76.10">
    <property type="entry name" value="Dipeptide-binding Protein, Domain 1"/>
    <property type="match status" value="1"/>
</dbReference>
<name>A0A7Y2LYK2_9MICO</name>
<dbReference type="InterPro" id="IPR000914">
    <property type="entry name" value="SBP_5_dom"/>
</dbReference>
<evidence type="ECO:0000259" key="2">
    <source>
        <dbReference type="Pfam" id="PF00496"/>
    </source>
</evidence>
<dbReference type="PIRSF" id="PIRSF002741">
    <property type="entry name" value="MppA"/>
    <property type="match status" value="1"/>
</dbReference>
<feature type="domain" description="Solute-binding protein family 5" evidence="2">
    <location>
        <begin position="87"/>
        <end position="415"/>
    </location>
</feature>
<evidence type="ECO:0000313" key="4">
    <source>
        <dbReference type="Proteomes" id="UP000543598"/>
    </source>
</evidence>
<dbReference type="RefSeq" id="WP_167037923.1">
    <property type="nucleotide sequence ID" value="NZ_BAAANA010000001.1"/>
</dbReference>
<dbReference type="Proteomes" id="UP000543598">
    <property type="component" value="Unassembled WGS sequence"/>
</dbReference>
<dbReference type="GO" id="GO:0043190">
    <property type="term" value="C:ATP-binding cassette (ABC) transporter complex"/>
    <property type="evidence" value="ECO:0007669"/>
    <property type="project" value="InterPro"/>
</dbReference>
<keyword evidence="1" id="KW-0732">Signal</keyword>
<evidence type="ECO:0000313" key="3">
    <source>
        <dbReference type="EMBL" id="NNH03194.1"/>
    </source>
</evidence>
<dbReference type="PANTHER" id="PTHR30290">
    <property type="entry name" value="PERIPLASMIC BINDING COMPONENT OF ABC TRANSPORTER"/>
    <property type="match status" value="1"/>
</dbReference>
<evidence type="ECO:0000256" key="1">
    <source>
        <dbReference type="SAM" id="SignalP"/>
    </source>
</evidence>
<dbReference type="InterPro" id="IPR039424">
    <property type="entry name" value="SBP_5"/>
</dbReference>
<dbReference type="SUPFAM" id="SSF53850">
    <property type="entry name" value="Periplasmic binding protein-like II"/>
    <property type="match status" value="1"/>
</dbReference>
<feature type="signal peptide" evidence="1">
    <location>
        <begin position="1"/>
        <end position="30"/>
    </location>
</feature>
<reference evidence="3 4" key="1">
    <citation type="submission" date="2020-05" db="EMBL/GenBank/DDBJ databases">
        <title>MicrobeNet Type strains.</title>
        <authorList>
            <person name="Nicholson A.C."/>
        </authorList>
    </citation>
    <scope>NUCLEOTIDE SEQUENCE [LARGE SCALE GENOMIC DNA]</scope>
    <source>
        <strain evidence="3 4">JCM 14282</strain>
    </source>
</reference>
<dbReference type="Gene3D" id="3.10.105.10">
    <property type="entry name" value="Dipeptide-binding Protein, Domain 3"/>
    <property type="match status" value="1"/>
</dbReference>
<protein>
    <recommendedName>
        <fullName evidence="2">Solute-binding protein family 5 domain-containing protein</fullName>
    </recommendedName>
</protein>
<sequence>MDSTPGLARVRRRARGLTAIVGVAAMLALAACTPQPPTTEDGGTSITIALPTEPRTLASWLSYANDGHPVLRNMLEALVNRDPETHELVGELATSWEKVDDLTWNFTLREGVTFHDGTDFNAEAAAAGLNFVVDPDNAFLVRVYVGPEITARAVDEYTLEVKTAAPDPILPDRMFFFTIPSMAAVDADPDGYARNPVGTGPYKFVDYQPGQQIHATAFEDWWGRRAPEDAHGSNEAIKDVTFVFRPESEVRSAMIQSGEADIARWLTSEQCELAPQCESTPTVETLVVRMDMVNPVLSDIRIRQAISLSFDKDQILNGIIGGGEPSPMVIGPTVLGFNDSLEPYPYDPDEAKRLVAEAKADGVPVDSTQLYVIARADLVPRADEVIQLIGESLTAIGLNVRSEVVETATFEEQWQVGYDNIPPERGLIGLNSHGNELGDFSLSVFSLYQCASTRSAFCDQDVEKEAAAASQLSGDERDAAYQALGAYFYEQVPVVPIGQQAFHFGLSDRVDWSPRQDGLILIKEIGIK</sequence>
<dbReference type="InterPro" id="IPR030678">
    <property type="entry name" value="Peptide/Ni-bd"/>
</dbReference>
<dbReference type="EMBL" id="JABEMB010000004">
    <property type="protein sequence ID" value="NNH03194.1"/>
    <property type="molecule type" value="Genomic_DNA"/>
</dbReference>
<dbReference type="GO" id="GO:0042597">
    <property type="term" value="C:periplasmic space"/>
    <property type="evidence" value="ECO:0007669"/>
    <property type="project" value="UniProtKB-ARBA"/>
</dbReference>
<dbReference type="Gene3D" id="3.40.190.10">
    <property type="entry name" value="Periplasmic binding protein-like II"/>
    <property type="match status" value="1"/>
</dbReference>
<dbReference type="Pfam" id="PF00496">
    <property type="entry name" value="SBP_bac_5"/>
    <property type="match status" value="1"/>
</dbReference>
<comment type="caution">
    <text evidence="3">The sequence shown here is derived from an EMBL/GenBank/DDBJ whole genome shotgun (WGS) entry which is preliminary data.</text>
</comment>
<proteinExistence type="predicted"/>